<dbReference type="EMBL" id="JACSDZ010000011">
    <property type="protein sequence ID" value="KAF7392081.1"/>
    <property type="molecule type" value="Genomic_DNA"/>
</dbReference>
<proteinExistence type="predicted"/>
<protein>
    <recommendedName>
        <fullName evidence="2">DDHD domain-containing protein</fullName>
    </recommendedName>
</protein>
<dbReference type="PANTHER" id="PTHR10658:SF81">
    <property type="entry name" value="PROTEIN RETINAL DEGENERATION B"/>
    <property type="match status" value="1"/>
</dbReference>
<dbReference type="GO" id="GO:0008525">
    <property type="term" value="F:phosphatidylcholine transporter activity"/>
    <property type="evidence" value="ECO:0007669"/>
    <property type="project" value="TreeGrafter"/>
</dbReference>
<evidence type="ECO:0000313" key="4">
    <source>
        <dbReference type="Proteomes" id="UP000617340"/>
    </source>
</evidence>
<dbReference type="PANTHER" id="PTHR10658">
    <property type="entry name" value="PHOSPHATIDYLINOSITOL TRANSFER PROTEIN"/>
    <property type="match status" value="1"/>
</dbReference>
<dbReference type="GO" id="GO:0031210">
    <property type="term" value="F:phosphatidylcholine binding"/>
    <property type="evidence" value="ECO:0007669"/>
    <property type="project" value="TreeGrafter"/>
</dbReference>
<evidence type="ECO:0000313" key="3">
    <source>
        <dbReference type="EMBL" id="KAF7392081.1"/>
    </source>
</evidence>
<dbReference type="InterPro" id="IPR023393">
    <property type="entry name" value="START-like_dom_sf"/>
</dbReference>
<dbReference type="GO" id="GO:0046872">
    <property type="term" value="F:metal ion binding"/>
    <property type="evidence" value="ECO:0007669"/>
    <property type="project" value="InterPro"/>
</dbReference>
<dbReference type="AlphaFoldDB" id="A0A834JR33"/>
<dbReference type="SUPFAM" id="SSF55961">
    <property type="entry name" value="Bet v1-like"/>
    <property type="match status" value="1"/>
</dbReference>
<dbReference type="Proteomes" id="UP000617340">
    <property type="component" value="Unassembled WGS sequence"/>
</dbReference>
<dbReference type="Pfam" id="PF02121">
    <property type="entry name" value="IP_trans"/>
    <property type="match status" value="1"/>
</dbReference>
<accession>A0A834JR33</accession>
<dbReference type="InterPro" id="IPR001666">
    <property type="entry name" value="PI_transfer"/>
</dbReference>
<dbReference type="GO" id="GO:0005737">
    <property type="term" value="C:cytoplasm"/>
    <property type="evidence" value="ECO:0007669"/>
    <property type="project" value="TreeGrafter"/>
</dbReference>
<gene>
    <name evidence="3" type="ORF">HZH68_011624</name>
</gene>
<dbReference type="GO" id="GO:0035091">
    <property type="term" value="F:phosphatidylinositol binding"/>
    <property type="evidence" value="ECO:0007669"/>
    <property type="project" value="TreeGrafter"/>
</dbReference>
<reference evidence="3" key="1">
    <citation type="journal article" date="2020" name="G3 (Bethesda)">
        <title>High-Quality Assemblies for Three Invasive Social Wasps from the &lt;i&gt;Vespula&lt;/i&gt; Genus.</title>
        <authorList>
            <person name="Harrop T.W.R."/>
            <person name="Guhlin J."/>
            <person name="McLaughlin G.M."/>
            <person name="Permina E."/>
            <person name="Stockwell P."/>
            <person name="Gilligan J."/>
            <person name="Le Lec M.F."/>
            <person name="Gruber M.A.M."/>
            <person name="Quinn O."/>
            <person name="Lovegrove M."/>
            <person name="Duncan E.J."/>
            <person name="Remnant E.J."/>
            <person name="Van Eeckhoven J."/>
            <person name="Graham B."/>
            <person name="Knapp R.A."/>
            <person name="Langford K.W."/>
            <person name="Kronenberg Z."/>
            <person name="Press M.O."/>
            <person name="Eacker S.M."/>
            <person name="Wilson-Rankin E.E."/>
            <person name="Purcell J."/>
            <person name="Lester P.J."/>
            <person name="Dearden P.K."/>
        </authorList>
    </citation>
    <scope>NUCLEOTIDE SEQUENCE</scope>
    <source>
        <strain evidence="3">Linc-1</strain>
    </source>
</reference>
<dbReference type="Gene3D" id="3.30.530.20">
    <property type="match status" value="1"/>
</dbReference>
<feature type="compositionally biased region" description="Polar residues" evidence="1">
    <location>
        <begin position="389"/>
        <end position="404"/>
    </location>
</feature>
<evidence type="ECO:0000259" key="2">
    <source>
        <dbReference type="PROSITE" id="PS51043"/>
    </source>
</evidence>
<feature type="region of interest" description="Disordered" evidence="1">
    <location>
        <begin position="389"/>
        <end position="427"/>
    </location>
</feature>
<feature type="domain" description="DDHD" evidence="2">
    <location>
        <begin position="432"/>
        <end position="597"/>
    </location>
</feature>
<dbReference type="SMART" id="SM01127">
    <property type="entry name" value="DDHD"/>
    <property type="match status" value="1"/>
</dbReference>
<comment type="caution">
    <text evidence="3">The sequence shown here is derived from an EMBL/GenBank/DDBJ whole genome shotgun (WGS) entry which is preliminary data.</text>
</comment>
<dbReference type="InterPro" id="IPR004177">
    <property type="entry name" value="DDHD_dom"/>
</dbReference>
<dbReference type="Pfam" id="PF02862">
    <property type="entry name" value="DDHD"/>
    <property type="match status" value="1"/>
</dbReference>
<organism evidence="3 4">
    <name type="scientific">Vespula germanica</name>
    <name type="common">German yellow jacket</name>
    <name type="synonym">Paravespula germanica</name>
    <dbReference type="NCBI Taxonomy" id="30212"/>
    <lineage>
        <taxon>Eukaryota</taxon>
        <taxon>Metazoa</taxon>
        <taxon>Ecdysozoa</taxon>
        <taxon>Arthropoda</taxon>
        <taxon>Hexapoda</taxon>
        <taxon>Insecta</taxon>
        <taxon>Pterygota</taxon>
        <taxon>Neoptera</taxon>
        <taxon>Endopterygota</taxon>
        <taxon>Hymenoptera</taxon>
        <taxon>Apocrita</taxon>
        <taxon>Aculeata</taxon>
        <taxon>Vespoidea</taxon>
        <taxon>Vespidae</taxon>
        <taxon>Vespinae</taxon>
        <taxon>Vespula</taxon>
    </lineage>
</organism>
<dbReference type="GO" id="GO:0008526">
    <property type="term" value="F:phosphatidylinositol transfer activity"/>
    <property type="evidence" value="ECO:0007669"/>
    <property type="project" value="TreeGrafter"/>
</dbReference>
<keyword evidence="4" id="KW-1185">Reference proteome</keyword>
<sequence>MLIKEYRIPLPLTVEEYQIAQLYMIAKKSREESKGTGSGVEIIVNEPYTNGPGGNGQYTHKIYHVGSHLPGWFKSLLPKSALIAKEEAWNAYPYTKTRYTSPFVEKFSIEIETYYFPDNGYQENVFKLNGADLRNRVIEHFEDNSSLAKWSSLDLLAEEDDGASPVVPTNNVEEADTIFSPSFLQPIASERSKRLQIHTSTSIDVSCPTSPQHSPTHQSCKTTVLLIVMHAGSVLDANVDLTAKKSDVTTFKGAFESVMRQHYPSMVGHVSIKFVSCPSICTEGLGVLSSLSPYSFDMSPSCMDAPQVTNDTIPIGAIPLLASASSDYEEAVSRVIINANQIYQGFIKSEEGKGFSGQICFIADSVGSILAYDALCRSTHYHSRYNSENNILDTSNQGIENNGISEDGKHLNAPSPRRRSSGTNDSSQQCKLEFDVGEFFMFGSPLALVMAYRKISSHGDKNSNIPKPIVNQVYNLFHPSDPVAARIEPLISARFSLLPPVNVARYQKYPLGNGQPYHLLETIQSNPQLFADGLNIPNIYMTTPSQHAHLRRLSDISIHSTMSGIVDNIPLQVVSALMTQASTPQRATVYTQSGKLP</sequence>
<name>A0A834JR33_VESGE</name>
<dbReference type="InterPro" id="IPR055261">
    <property type="entry name" value="PI_transfer_N"/>
</dbReference>
<dbReference type="PRINTS" id="PR00391">
    <property type="entry name" value="PITRANSFER"/>
</dbReference>
<evidence type="ECO:0000256" key="1">
    <source>
        <dbReference type="SAM" id="MobiDB-lite"/>
    </source>
</evidence>
<dbReference type="PROSITE" id="PS51043">
    <property type="entry name" value="DDHD"/>
    <property type="match status" value="1"/>
</dbReference>